<dbReference type="EMBL" id="JBEPEK010000217">
    <property type="protein sequence ID" value="MER7183038.1"/>
    <property type="molecule type" value="Genomic_DNA"/>
</dbReference>
<dbReference type="InterPro" id="IPR009003">
    <property type="entry name" value="Peptidase_S1_PA"/>
</dbReference>
<feature type="signal peptide" evidence="1">
    <location>
        <begin position="1"/>
        <end position="25"/>
    </location>
</feature>
<comment type="caution">
    <text evidence="3">The sequence shown here is derived from an EMBL/GenBank/DDBJ whole genome shotgun (WGS) entry which is preliminary data.</text>
</comment>
<evidence type="ECO:0000313" key="3">
    <source>
        <dbReference type="EMBL" id="MER7183038.1"/>
    </source>
</evidence>
<dbReference type="InterPro" id="IPR043504">
    <property type="entry name" value="Peptidase_S1_PA_chymotrypsin"/>
</dbReference>
<dbReference type="Proteomes" id="UP001474181">
    <property type="component" value="Unassembled WGS sequence"/>
</dbReference>
<keyword evidence="3" id="KW-0378">Hydrolase</keyword>
<evidence type="ECO:0000313" key="4">
    <source>
        <dbReference type="Proteomes" id="UP001474181"/>
    </source>
</evidence>
<dbReference type="RefSeq" id="WP_350784056.1">
    <property type="nucleotide sequence ID" value="NZ_JBEPEK010000217.1"/>
</dbReference>
<dbReference type="Pfam" id="PF00089">
    <property type="entry name" value="Trypsin"/>
    <property type="match status" value="1"/>
</dbReference>
<dbReference type="PROSITE" id="PS51257">
    <property type="entry name" value="PROKAR_LIPOPROTEIN"/>
    <property type="match status" value="1"/>
</dbReference>
<sequence length="284" mass="29717">MRTRTPTGYAVALAAVGCLSLVPSALDTPRPLAEPAPYGRANDVQPHFGGAALSVFPTVQESDYHCTSGFAVQFNADPRKKGMVTAGHCFKKDTDLGSGHDRSGGDIDFGTVTVVKFEAGVPDGRHDMELITGVRGQSGPQTYAATIWVDPQVPSAVRVVGKGSVAQGDMVCYSGMVTKANCGFEVRTPDHGTLCSTDPGHTDDCTTGLAAATKPVSSGPLKGDSGSPVYRLDDKGNAVLLGMLVGGGPTEEQPRHKDAVMYFHTLRQIESADGLDVTVLTQKP</sequence>
<feature type="chain" id="PRO_5046592945" evidence="1">
    <location>
        <begin position="26"/>
        <end position="284"/>
    </location>
</feature>
<dbReference type="SUPFAM" id="SSF50494">
    <property type="entry name" value="Trypsin-like serine proteases"/>
    <property type="match status" value="1"/>
</dbReference>
<proteinExistence type="predicted"/>
<keyword evidence="4" id="KW-1185">Reference proteome</keyword>
<dbReference type="GO" id="GO:0016787">
    <property type="term" value="F:hydrolase activity"/>
    <property type="evidence" value="ECO:0007669"/>
    <property type="project" value="UniProtKB-KW"/>
</dbReference>
<protein>
    <submittedName>
        <fullName evidence="3">Trypsin-like serine protease</fullName>
        <ecNumber evidence="3">3.4.21.-</ecNumber>
    </submittedName>
</protein>
<evidence type="ECO:0000256" key="1">
    <source>
        <dbReference type="SAM" id="SignalP"/>
    </source>
</evidence>
<name>A0ABV1X1Z3_9ACTN</name>
<keyword evidence="1" id="KW-0732">Signal</keyword>
<organism evidence="3 4">
    <name type="scientific">Streptomyces hyaluromycini</name>
    <dbReference type="NCBI Taxonomy" id="1377993"/>
    <lineage>
        <taxon>Bacteria</taxon>
        <taxon>Bacillati</taxon>
        <taxon>Actinomycetota</taxon>
        <taxon>Actinomycetes</taxon>
        <taxon>Kitasatosporales</taxon>
        <taxon>Streptomycetaceae</taxon>
        <taxon>Streptomyces</taxon>
    </lineage>
</organism>
<dbReference type="EC" id="3.4.21.-" evidence="3"/>
<evidence type="ECO:0000259" key="2">
    <source>
        <dbReference type="Pfam" id="PF00089"/>
    </source>
</evidence>
<feature type="domain" description="Peptidase S1" evidence="2">
    <location>
        <begin position="81"/>
        <end position="253"/>
    </location>
</feature>
<dbReference type="InterPro" id="IPR001254">
    <property type="entry name" value="Trypsin_dom"/>
</dbReference>
<gene>
    <name evidence="3" type="ORF">ABT404_26805</name>
</gene>
<reference evidence="3 4" key="1">
    <citation type="submission" date="2024-06" db="EMBL/GenBank/DDBJ databases">
        <title>The Natural Products Discovery Center: Release of the First 8490 Sequenced Strains for Exploring Actinobacteria Biosynthetic Diversity.</title>
        <authorList>
            <person name="Kalkreuter E."/>
            <person name="Kautsar S.A."/>
            <person name="Yang D."/>
            <person name="Bader C.D."/>
            <person name="Teijaro C.N."/>
            <person name="Fluegel L."/>
            <person name="Davis C.M."/>
            <person name="Simpson J.R."/>
            <person name="Lauterbach L."/>
            <person name="Steele A.D."/>
            <person name="Gui C."/>
            <person name="Meng S."/>
            <person name="Li G."/>
            <person name="Viehrig K."/>
            <person name="Ye F."/>
            <person name="Su P."/>
            <person name="Kiefer A.F."/>
            <person name="Nichols A."/>
            <person name="Cepeda A.J."/>
            <person name="Yan W."/>
            <person name="Fan B."/>
            <person name="Jiang Y."/>
            <person name="Adhikari A."/>
            <person name="Zheng C.-J."/>
            <person name="Schuster L."/>
            <person name="Cowan T.M."/>
            <person name="Smanski M.J."/>
            <person name="Chevrette M.G."/>
            <person name="De Carvalho L.P.S."/>
            <person name="Shen B."/>
        </authorList>
    </citation>
    <scope>NUCLEOTIDE SEQUENCE [LARGE SCALE GENOMIC DNA]</scope>
    <source>
        <strain evidence="3 4">NPDC000234</strain>
    </source>
</reference>
<accession>A0ABV1X1Z3</accession>
<dbReference type="Gene3D" id="2.40.10.10">
    <property type="entry name" value="Trypsin-like serine proteases"/>
    <property type="match status" value="2"/>
</dbReference>